<keyword evidence="1" id="KW-1133">Transmembrane helix</keyword>
<dbReference type="STRING" id="1245745.A0A0A2VNA6"/>
<dbReference type="InterPro" id="IPR052701">
    <property type="entry name" value="GAG_Ulvan_Degrading_Sulfatases"/>
</dbReference>
<feature type="transmembrane region" description="Helical" evidence="1">
    <location>
        <begin position="231"/>
        <end position="250"/>
    </location>
</feature>
<accession>A0A0A2VNA6</accession>
<feature type="transmembrane region" description="Helical" evidence="1">
    <location>
        <begin position="56"/>
        <end position="78"/>
    </location>
</feature>
<comment type="caution">
    <text evidence="3">The sequence shown here is derived from an EMBL/GenBank/DDBJ whole genome shotgun (WGS) entry which is preliminary data.</text>
</comment>
<dbReference type="Pfam" id="PF00884">
    <property type="entry name" value="Sulfatase"/>
    <property type="match status" value="1"/>
</dbReference>
<protein>
    <recommendedName>
        <fullName evidence="2">Sulfatase N-terminal domain-containing protein</fullName>
    </recommendedName>
</protein>
<feature type="transmembrane region" description="Helical" evidence="1">
    <location>
        <begin position="130"/>
        <end position="152"/>
    </location>
</feature>
<feature type="transmembrane region" description="Helical" evidence="1">
    <location>
        <begin position="85"/>
        <end position="110"/>
    </location>
</feature>
<dbReference type="PANTHER" id="PTHR43751">
    <property type="entry name" value="SULFATASE"/>
    <property type="match status" value="1"/>
</dbReference>
<dbReference type="Gene3D" id="3.40.720.10">
    <property type="entry name" value="Alkaline Phosphatase, subunit A"/>
    <property type="match status" value="1"/>
</dbReference>
<dbReference type="EMBL" id="ANFO01000456">
    <property type="protein sequence ID" value="KGQ09381.1"/>
    <property type="molecule type" value="Genomic_DNA"/>
</dbReference>
<organism evidence="3 4">
    <name type="scientific">Beauveria bassiana D1-5</name>
    <dbReference type="NCBI Taxonomy" id="1245745"/>
    <lineage>
        <taxon>Eukaryota</taxon>
        <taxon>Fungi</taxon>
        <taxon>Dikarya</taxon>
        <taxon>Ascomycota</taxon>
        <taxon>Pezizomycotina</taxon>
        <taxon>Sordariomycetes</taxon>
        <taxon>Hypocreomycetidae</taxon>
        <taxon>Hypocreales</taxon>
        <taxon>Cordycipitaceae</taxon>
        <taxon>Beauveria</taxon>
    </lineage>
</organism>
<reference evidence="3 4" key="1">
    <citation type="submission" date="2012-10" db="EMBL/GenBank/DDBJ databases">
        <title>Genome sequencing and analysis of entomopathogenic fungi Beauveria bassiana D1-5.</title>
        <authorList>
            <person name="Li Q."/>
            <person name="Wang L."/>
            <person name="Zhang Z."/>
            <person name="Wang Q."/>
            <person name="Ren J."/>
            <person name="Wang M."/>
            <person name="Xu W."/>
            <person name="Wang J."/>
            <person name="Lu Y."/>
            <person name="Du Q."/>
            <person name="Sun Z."/>
        </authorList>
    </citation>
    <scope>NUCLEOTIDE SEQUENCE [LARGE SCALE GENOMIC DNA]</scope>
    <source>
        <strain evidence="3 4">D1-5</strain>
    </source>
</reference>
<dbReference type="InterPro" id="IPR000917">
    <property type="entry name" value="Sulfatase_N"/>
</dbReference>
<feature type="domain" description="Sulfatase N-terminal" evidence="2">
    <location>
        <begin position="428"/>
        <end position="705"/>
    </location>
</feature>
<dbReference type="Proteomes" id="UP000030106">
    <property type="component" value="Unassembled WGS sequence"/>
</dbReference>
<evidence type="ECO:0000313" key="3">
    <source>
        <dbReference type="EMBL" id="KGQ09381.1"/>
    </source>
</evidence>
<evidence type="ECO:0000259" key="2">
    <source>
        <dbReference type="Pfam" id="PF00884"/>
    </source>
</evidence>
<proteinExistence type="predicted"/>
<keyword evidence="1" id="KW-0812">Transmembrane</keyword>
<dbReference type="SUPFAM" id="SSF53649">
    <property type="entry name" value="Alkaline phosphatase-like"/>
    <property type="match status" value="1"/>
</dbReference>
<dbReference type="HOGENOM" id="CLU_016056_0_0_1"/>
<dbReference type="InterPro" id="IPR017850">
    <property type="entry name" value="Alkaline_phosphatase_core_sf"/>
</dbReference>
<keyword evidence="1" id="KW-0472">Membrane</keyword>
<dbReference type="eggNOG" id="ENOG502SJFZ">
    <property type="taxonomic scope" value="Eukaryota"/>
</dbReference>
<gene>
    <name evidence="3" type="ORF">BBAD15_g5278</name>
</gene>
<dbReference type="PANTHER" id="PTHR43751:SF3">
    <property type="entry name" value="SULFATASE N-TERMINAL DOMAIN-CONTAINING PROTEIN"/>
    <property type="match status" value="1"/>
</dbReference>
<evidence type="ECO:0000313" key="4">
    <source>
        <dbReference type="Proteomes" id="UP000030106"/>
    </source>
</evidence>
<dbReference type="AlphaFoldDB" id="A0A0A2VNA6"/>
<evidence type="ECO:0000256" key="1">
    <source>
        <dbReference type="SAM" id="Phobius"/>
    </source>
</evidence>
<sequence length="847" mass="93625">MVLQSLAWLRPRRISIPRPSKIFTRKLMLPLAAVSVLSAKLLHIYAHRQALSTEDLLRWGASFFFQDVVFILFIRMLLESRMSILFILGSSFSMAVLVLSCGTLACYMTIYTEPDWNNAGIVLDPAWWAVLPTGLASLAFVSAAMTVLAAATQQFWIVIADMTSDALLWPFRRCFAKDNYQSLTQGPSNKYEDDTLNPSDAQGLLGYRDDDSAEQGLHFETQLPAPSKSAIGGYIVCGAVAAATIITTMLRPHDSAYTLMSWTLPLQPIVDLSGSGGPAAITSHNSGPNSISDILEGKTALSDPIPLSWLPEGPPLKGFEDWYHDGAEHYSAEADPLKVSNMQNEPLSDLRGKLADVDIRHVIVVKMESIRKDVFPIKQGGKIWRKLVDSSSNKTLASNVKERLATLTPLANSLTCDYNDGFAHPNRTCRGGISANNAFTASTYTLKSVIATLCGIGPVAADFNVEAKSHFYQPCLTHVLHAFNAINHTESRKGSKEFQPYPWKSYYFQAATDSFDNQGALFPILGYQSDNVITKEYLQSESAKFGKSTLSDVNYFSIPEVALEDYIVDAFQVAKENNERVFLTHLTSTTHHAFGIPAGEKYVHMSENKDLEDLSNYINAVGYSDRWLTKLLGILEEQGVANETLVVFSGDHGMPVAEDGIATYHNDETASFHVPIVFSHPNLPRVAVDDVVSTMQILPTVLDLLIESDSLSKESKRAASDLVKNYEGQSLLRPLHAAAENGHGDWQFSVTNPGGATLAARDGRNPNWRLTFPITSGQDWHFVDASSNSSGIFSLSFDTLRNRAQAQLGTEVADWLEEAAIVSRWWLDENQRRWRFGKYAPAQEKED</sequence>
<dbReference type="OrthoDB" id="103349at2759"/>
<name>A0A0A2VNA6_BEABA</name>